<dbReference type="Proteomes" id="UP000002216">
    <property type="component" value="Chromosome"/>
</dbReference>
<dbReference type="eggNOG" id="COG0438">
    <property type="taxonomic scope" value="Bacteria"/>
</dbReference>
<organism evidence="1 2">
    <name type="scientific">Desulfomicrobium baculatum (strain DSM 4028 / VKM B-1378 / X)</name>
    <name type="common">Desulfovibrio baculatus</name>
    <dbReference type="NCBI Taxonomy" id="525897"/>
    <lineage>
        <taxon>Bacteria</taxon>
        <taxon>Pseudomonadati</taxon>
        <taxon>Thermodesulfobacteriota</taxon>
        <taxon>Desulfovibrionia</taxon>
        <taxon>Desulfovibrionales</taxon>
        <taxon>Desulfomicrobiaceae</taxon>
        <taxon>Desulfomicrobium</taxon>
    </lineage>
</organism>
<accession>C7LP36</accession>
<dbReference type="SUPFAM" id="SSF53756">
    <property type="entry name" value="UDP-Glycosyltransferase/glycogen phosphorylase"/>
    <property type="match status" value="1"/>
</dbReference>
<keyword evidence="2" id="KW-1185">Reference proteome</keyword>
<evidence type="ECO:0000313" key="2">
    <source>
        <dbReference type="Proteomes" id="UP000002216"/>
    </source>
</evidence>
<evidence type="ECO:0000313" key="1">
    <source>
        <dbReference type="EMBL" id="ACU91352.1"/>
    </source>
</evidence>
<sequence>MNKCFGLQIIFEFVDGPYGGGNQFLKALAACLDSRGALARSPKDATAFLCNSHHEYARMNKLHHRYPGMPVVQRVDGPISLITNVDDPREKQVHQIANLADGFIFQSRFSFDANIEFGFPLRGKPYMIVHNAPDSAIFPTTPVRLSTEQDTKLRIVATSWSGNPQKGFDVYEWLDNNLDFDKYEMCFIGNTPVKFKNISLIPPVDSSSLSRLLKEYHIYITASLNDPCSNALIEAIHCGLVPVARNSGGHPELVGNPRLLFNKPEEIPRILALFEGGGVQYSSSLPDIERVTTQYVDFIGSVLPSYVPTGCLQRLRSYFPF</sequence>
<dbReference type="Pfam" id="PF13692">
    <property type="entry name" value="Glyco_trans_1_4"/>
    <property type="match status" value="1"/>
</dbReference>
<dbReference type="STRING" id="525897.Dbac_3278"/>
<dbReference type="RefSeq" id="WP_015775441.1">
    <property type="nucleotide sequence ID" value="NC_013173.1"/>
</dbReference>
<protein>
    <submittedName>
        <fullName evidence="1">Glycosyl transferase, group 1</fullName>
    </submittedName>
</protein>
<reference evidence="1 2" key="1">
    <citation type="journal article" date="2009" name="Stand. Genomic Sci.">
        <title>Complete genome sequence of Desulfomicrobium baculatum type strain (X).</title>
        <authorList>
            <person name="Copeland A."/>
            <person name="Spring S."/>
            <person name="Goker M."/>
            <person name="Schneider S."/>
            <person name="Lapidus A."/>
            <person name="Del Rio T.G."/>
            <person name="Tice H."/>
            <person name="Cheng J.F."/>
            <person name="Chen F."/>
            <person name="Nolan M."/>
            <person name="Bruce D."/>
            <person name="Goodwin L."/>
            <person name="Pitluck S."/>
            <person name="Ivanova N."/>
            <person name="Mavrommatis K."/>
            <person name="Ovchinnikova G."/>
            <person name="Pati A."/>
            <person name="Chen A."/>
            <person name="Palaniappan K."/>
            <person name="Land M."/>
            <person name="Hauser L."/>
            <person name="Chang Y.J."/>
            <person name="Jeffries C.C."/>
            <person name="Meincke L."/>
            <person name="Sims D."/>
            <person name="Brettin T."/>
            <person name="Detter J.C."/>
            <person name="Han C."/>
            <person name="Chain P."/>
            <person name="Bristow J."/>
            <person name="Eisen J.A."/>
            <person name="Markowitz V."/>
            <person name="Hugenholtz P."/>
            <person name="Kyrpides N.C."/>
            <person name="Klenk H.P."/>
            <person name="Lucas S."/>
        </authorList>
    </citation>
    <scope>NUCLEOTIDE SEQUENCE [LARGE SCALE GENOMIC DNA]</scope>
    <source>
        <strain evidence="2">DSM 4028 / VKM B-1378 / X</strain>
    </source>
</reference>
<dbReference type="OrthoDB" id="5509989at2"/>
<gene>
    <name evidence="1" type="ordered locus">Dbac_3278</name>
</gene>
<keyword evidence="1" id="KW-0808">Transferase</keyword>
<proteinExistence type="predicted"/>
<dbReference type="AlphaFoldDB" id="C7LP36"/>
<dbReference type="GO" id="GO:0016740">
    <property type="term" value="F:transferase activity"/>
    <property type="evidence" value="ECO:0007669"/>
    <property type="project" value="UniProtKB-KW"/>
</dbReference>
<dbReference type="EMBL" id="CP001629">
    <property type="protein sequence ID" value="ACU91352.1"/>
    <property type="molecule type" value="Genomic_DNA"/>
</dbReference>
<dbReference type="KEGG" id="dba:Dbac_3278"/>
<dbReference type="Gene3D" id="3.40.50.2000">
    <property type="entry name" value="Glycogen Phosphorylase B"/>
    <property type="match status" value="1"/>
</dbReference>
<name>C7LP36_DESBD</name>
<dbReference type="HOGENOM" id="CLU_841623_0_0_7"/>